<reference evidence="4" key="1">
    <citation type="submission" date="2021-07" db="EMBL/GenBank/DDBJ databases">
        <title>Aureisphaera sp. CAU 1614 isolated from sea sediment.</title>
        <authorList>
            <person name="Kim W."/>
        </authorList>
    </citation>
    <scope>NUCLEOTIDE SEQUENCE</scope>
    <source>
        <strain evidence="4">CAU 1614</strain>
    </source>
</reference>
<evidence type="ECO:0000313" key="4">
    <source>
        <dbReference type="EMBL" id="MBW2938434.1"/>
    </source>
</evidence>
<keyword evidence="5" id="KW-1185">Reference proteome</keyword>
<gene>
    <name evidence="4" type="ORF">KXJ69_09970</name>
</gene>
<evidence type="ECO:0000259" key="3">
    <source>
        <dbReference type="Pfam" id="PF18962"/>
    </source>
</evidence>
<proteinExistence type="predicted"/>
<dbReference type="EMBL" id="JAHWDP010000003">
    <property type="protein sequence ID" value="MBW2938434.1"/>
    <property type="molecule type" value="Genomic_DNA"/>
</dbReference>
<evidence type="ECO:0000256" key="1">
    <source>
        <dbReference type="ARBA" id="ARBA00022729"/>
    </source>
</evidence>
<feature type="chain" id="PRO_5040742069" evidence="2">
    <location>
        <begin position="25"/>
        <end position="533"/>
    </location>
</feature>
<evidence type="ECO:0000256" key="2">
    <source>
        <dbReference type="SAM" id="SignalP"/>
    </source>
</evidence>
<organism evidence="4 5">
    <name type="scientific">Halomarinibacterium sedimenti</name>
    <dbReference type="NCBI Taxonomy" id="2857106"/>
    <lineage>
        <taxon>Bacteria</taxon>
        <taxon>Pseudomonadati</taxon>
        <taxon>Bacteroidota</taxon>
        <taxon>Flavobacteriia</taxon>
        <taxon>Flavobacteriales</taxon>
        <taxon>Flavobacteriaceae</taxon>
        <taxon>Halomarinibacterium</taxon>
    </lineage>
</organism>
<comment type="caution">
    <text evidence="4">The sequence shown here is derived from an EMBL/GenBank/DDBJ whole genome shotgun (WGS) entry which is preliminary data.</text>
</comment>
<protein>
    <submittedName>
        <fullName evidence="4">T9SS type A sorting domain-containing protein</fullName>
    </submittedName>
</protein>
<dbReference type="AlphaFoldDB" id="A0A9X1JVW6"/>
<dbReference type="InterPro" id="IPR026444">
    <property type="entry name" value="Secre_tail"/>
</dbReference>
<dbReference type="Pfam" id="PF18962">
    <property type="entry name" value="Por_Secre_tail"/>
    <property type="match status" value="1"/>
</dbReference>
<dbReference type="Proteomes" id="UP001138686">
    <property type="component" value="Unassembled WGS sequence"/>
</dbReference>
<accession>A0A9X1JVW6</accession>
<sequence length="533" mass="56788">MKQKYLSSLALLLILFVSISSINAQERIAILQEPFVVLLDPNNGSIVDPTFIDLTPLNQGTPKGIIQVNEEIWISDQLEDRIDRFDLDGNYISTISGGLDNIKGMAVVNETEVWVTNAGSNNGAPGDSIVRFDLNGTNLGFFDTSSLGSSFDIIDTGTEVYVSYIGATESKIERRDYSGAILGDIVGTGVVNFIQQIEQSTANNSVYAAVFSTAGANSSGLYEFAESDGSILNYWGVQGSLRGVAQLGDGNILISNGSGVYILNPGTGVASSISGSSSQFFGRLDLSPCTTPPTPTGDANQTFNEGATLDDIVITPSNVTWFATEADALNNVNPLPGNTVLEDATTYWAVNIVGGCLSEPFAVTVTILCTPPPTPTGDANQTFDEGATIEDIVVTPNDVTWFATEADALAGTNPLLSTTLLEDATTYWAVNIVDDCLSEPFAVTITLIVLNNGDFDLDKLTIYPNPFSDYVNIEFSEVLKSVSIYNLLGQIVLTQKVDADSVSIDLSKLASAVYIVKIVSESGENSVRILKTE</sequence>
<dbReference type="RefSeq" id="WP_219052943.1">
    <property type="nucleotide sequence ID" value="NZ_JAHWDP010000003.1"/>
</dbReference>
<feature type="domain" description="Secretion system C-terminal sorting" evidence="3">
    <location>
        <begin position="462"/>
        <end position="526"/>
    </location>
</feature>
<name>A0A9X1JVW6_9FLAO</name>
<dbReference type="NCBIfam" id="TIGR04183">
    <property type="entry name" value="Por_Secre_tail"/>
    <property type="match status" value="1"/>
</dbReference>
<keyword evidence="1 2" id="KW-0732">Signal</keyword>
<evidence type="ECO:0000313" key="5">
    <source>
        <dbReference type="Proteomes" id="UP001138686"/>
    </source>
</evidence>
<feature type="signal peptide" evidence="2">
    <location>
        <begin position="1"/>
        <end position="24"/>
    </location>
</feature>